<dbReference type="InterPro" id="IPR000847">
    <property type="entry name" value="LysR_HTH_N"/>
</dbReference>
<dbReference type="PANTHER" id="PTHR30346:SF0">
    <property type="entry name" value="HCA OPERON TRANSCRIPTIONAL ACTIVATOR HCAR"/>
    <property type="match status" value="1"/>
</dbReference>
<keyword evidence="7" id="KW-1185">Reference proteome</keyword>
<gene>
    <name evidence="6" type="ORF">HZS80_19925</name>
</gene>
<keyword evidence="2" id="KW-0805">Transcription regulation</keyword>
<dbReference type="GO" id="GO:0032993">
    <property type="term" value="C:protein-DNA complex"/>
    <property type="evidence" value="ECO:0007669"/>
    <property type="project" value="TreeGrafter"/>
</dbReference>
<dbReference type="GO" id="GO:0003677">
    <property type="term" value="F:DNA binding"/>
    <property type="evidence" value="ECO:0007669"/>
    <property type="project" value="UniProtKB-KW"/>
</dbReference>
<accession>A0A7Z0LWK9</accession>
<evidence type="ECO:0000313" key="7">
    <source>
        <dbReference type="Proteomes" id="UP000526892"/>
    </source>
</evidence>
<dbReference type="SUPFAM" id="SSF46785">
    <property type="entry name" value="Winged helix' DNA-binding domain"/>
    <property type="match status" value="1"/>
</dbReference>
<evidence type="ECO:0000259" key="5">
    <source>
        <dbReference type="PROSITE" id="PS50931"/>
    </source>
</evidence>
<dbReference type="GO" id="GO:0003700">
    <property type="term" value="F:DNA-binding transcription factor activity"/>
    <property type="evidence" value="ECO:0007669"/>
    <property type="project" value="InterPro"/>
</dbReference>
<keyword evidence="3" id="KW-0238">DNA-binding</keyword>
<comment type="caution">
    <text evidence="6">The sequence shown here is derived from an EMBL/GenBank/DDBJ whole genome shotgun (WGS) entry which is preliminary data.</text>
</comment>
<evidence type="ECO:0000256" key="4">
    <source>
        <dbReference type="ARBA" id="ARBA00023163"/>
    </source>
</evidence>
<dbReference type="Gene3D" id="3.40.190.10">
    <property type="entry name" value="Periplasmic binding protein-like II"/>
    <property type="match status" value="2"/>
</dbReference>
<keyword evidence="4" id="KW-0804">Transcription</keyword>
<dbReference type="InterPro" id="IPR036390">
    <property type="entry name" value="WH_DNA-bd_sf"/>
</dbReference>
<comment type="similarity">
    <text evidence="1">Belongs to the LysR transcriptional regulatory family.</text>
</comment>
<reference evidence="6 7" key="1">
    <citation type="journal article" date="2003" name="Extremophiles">
        <title>Halomonas glaciei sp. nov. isolated from fast ice of Adelie Land, Antarctica.</title>
        <authorList>
            <person name="Reddy G.S."/>
            <person name="Raghavan P.U."/>
            <person name="Sarita N.B."/>
            <person name="Prakash J.S."/>
            <person name="Nagesh N."/>
            <person name="Delille D."/>
            <person name="Shivaji S."/>
        </authorList>
    </citation>
    <scope>NUCLEOTIDE SEQUENCE [LARGE SCALE GENOMIC DNA]</scope>
    <source>
        <strain evidence="6 7">DD39</strain>
    </source>
</reference>
<evidence type="ECO:0000256" key="2">
    <source>
        <dbReference type="ARBA" id="ARBA00023015"/>
    </source>
</evidence>
<feature type="domain" description="HTH lysR-type" evidence="5">
    <location>
        <begin position="5"/>
        <end position="63"/>
    </location>
</feature>
<protein>
    <submittedName>
        <fullName evidence="6">LysR family transcriptional regulator</fullName>
    </submittedName>
</protein>
<dbReference type="InterPro" id="IPR005119">
    <property type="entry name" value="LysR_subst-bd"/>
</dbReference>
<dbReference type="Proteomes" id="UP000526892">
    <property type="component" value="Unassembled WGS sequence"/>
</dbReference>
<evidence type="ECO:0000256" key="1">
    <source>
        <dbReference type="ARBA" id="ARBA00009437"/>
    </source>
</evidence>
<organism evidence="6 7">
    <name type="scientific">Vreelandella glaciei</name>
    <dbReference type="NCBI Taxonomy" id="186761"/>
    <lineage>
        <taxon>Bacteria</taxon>
        <taxon>Pseudomonadati</taxon>
        <taxon>Pseudomonadota</taxon>
        <taxon>Gammaproteobacteria</taxon>
        <taxon>Oceanospirillales</taxon>
        <taxon>Halomonadaceae</taxon>
        <taxon>Vreelandella</taxon>
    </lineage>
</organism>
<name>A0A7Z0LWK9_9GAMM</name>
<dbReference type="Pfam" id="PF00126">
    <property type="entry name" value="HTH_1"/>
    <property type="match status" value="1"/>
</dbReference>
<dbReference type="SUPFAM" id="SSF53850">
    <property type="entry name" value="Periplasmic binding protein-like II"/>
    <property type="match status" value="1"/>
</dbReference>
<proteinExistence type="inferred from homology"/>
<dbReference type="EMBL" id="JACCDE010000037">
    <property type="protein sequence ID" value="NYS79943.1"/>
    <property type="molecule type" value="Genomic_DNA"/>
</dbReference>
<evidence type="ECO:0000313" key="6">
    <source>
        <dbReference type="EMBL" id="NYS79943.1"/>
    </source>
</evidence>
<dbReference type="PROSITE" id="PS50931">
    <property type="entry name" value="HTH_LYSR"/>
    <property type="match status" value="1"/>
</dbReference>
<dbReference type="Gene3D" id="1.10.10.10">
    <property type="entry name" value="Winged helix-like DNA-binding domain superfamily/Winged helix DNA-binding domain"/>
    <property type="match status" value="1"/>
</dbReference>
<sequence length="326" mass="36384">MLSRITQRQLEYFIACGEAGSIVKASEQIHVSSPSISAAISHIESELGIQLLIRHHAQGISLTVIGQRVLQEAKLIVEQTRNLYSLASDSLNTIRGPLRIGCFDSLAPMISAELVYGFARAFPGVKITQIEGDHEELLEGLRRSQLDIALTYDLNDVEDVDFLPLADLPPHIIVGEQHPFAELSAVSISDTEDFPMVLLDLPYSREYFISLFMNESVRPNIMMRSSQLEVVRSMVANGLGYSIANVRPKVNRSQDGKRIVRVRLAGDHRPMRLGYAMLKEVNQPRVVEAFAHRCRTFISNQYIPGMSAPSFYDPHIIDTVKLSDPA</sequence>
<evidence type="ECO:0000256" key="3">
    <source>
        <dbReference type="ARBA" id="ARBA00023125"/>
    </source>
</evidence>
<dbReference type="InterPro" id="IPR036388">
    <property type="entry name" value="WH-like_DNA-bd_sf"/>
</dbReference>
<dbReference type="PANTHER" id="PTHR30346">
    <property type="entry name" value="TRANSCRIPTIONAL DUAL REGULATOR HCAR-RELATED"/>
    <property type="match status" value="1"/>
</dbReference>
<dbReference type="RefSeq" id="WP_179917089.1">
    <property type="nucleotide sequence ID" value="NZ_JACCDE010000037.1"/>
</dbReference>
<dbReference type="AlphaFoldDB" id="A0A7Z0LWK9"/>
<dbReference type="CDD" id="cd08412">
    <property type="entry name" value="PBP2_PAO1_like"/>
    <property type="match status" value="1"/>
</dbReference>
<dbReference type="Pfam" id="PF03466">
    <property type="entry name" value="LysR_substrate"/>
    <property type="match status" value="1"/>
</dbReference>